<dbReference type="NCBIfam" id="TIGR03500">
    <property type="entry name" value="FliO_TIGR"/>
    <property type="match status" value="1"/>
</dbReference>
<keyword evidence="11" id="KW-1185">Reference proteome</keyword>
<dbReference type="GO" id="GO:0005886">
    <property type="term" value="C:plasma membrane"/>
    <property type="evidence" value="ECO:0007669"/>
    <property type="project" value="UniProtKB-SubCell"/>
</dbReference>
<feature type="region of interest" description="Disordered" evidence="8">
    <location>
        <begin position="161"/>
        <end position="182"/>
    </location>
</feature>
<dbReference type="GO" id="GO:0009425">
    <property type="term" value="C:bacterial-type flagellum basal body"/>
    <property type="evidence" value="ECO:0007669"/>
    <property type="project" value="UniProtKB-SubCell"/>
</dbReference>
<dbReference type="InterPro" id="IPR052205">
    <property type="entry name" value="FliO/MopB"/>
</dbReference>
<organism evidence="10 11">
    <name type="scientific">Herbaspirillum aquaticum</name>
    <dbReference type="NCBI Taxonomy" id="568783"/>
    <lineage>
        <taxon>Bacteria</taxon>
        <taxon>Pseudomonadati</taxon>
        <taxon>Pseudomonadota</taxon>
        <taxon>Betaproteobacteria</taxon>
        <taxon>Burkholderiales</taxon>
        <taxon>Oxalobacteraceae</taxon>
        <taxon>Herbaspirillum</taxon>
    </lineage>
</organism>
<evidence type="ECO:0000256" key="8">
    <source>
        <dbReference type="SAM" id="MobiDB-lite"/>
    </source>
</evidence>
<feature type="chain" id="PRO_5012623859" description="Flagellar protein" evidence="9">
    <location>
        <begin position="20"/>
        <end position="182"/>
    </location>
</feature>
<comment type="subcellular location">
    <subcellularLocation>
        <location evidence="7">Cell membrane</location>
    </subcellularLocation>
    <subcellularLocation>
        <location evidence="7">Bacterial flagellum basal body</location>
    </subcellularLocation>
</comment>
<dbReference type="InterPro" id="IPR022781">
    <property type="entry name" value="Flagellar_biosynth_FliO"/>
</dbReference>
<dbReference type="AlphaFoldDB" id="A0A225SY38"/>
<keyword evidence="9" id="KW-0732">Signal</keyword>
<evidence type="ECO:0000256" key="4">
    <source>
        <dbReference type="ARBA" id="ARBA00023136"/>
    </source>
</evidence>
<dbReference type="Pfam" id="PF04347">
    <property type="entry name" value="FliO"/>
    <property type="match status" value="1"/>
</dbReference>
<evidence type="ECO:0000256" key="6">
    <source>
        <dbReference type="ARBA" id="ARBA00037937"/>
    </source>
</evidence>
<evidence type="ECO:0000256" key="3">
    <source>
        <dbReference type="ARBA" id="ARBA00022989"/>
    </source>
</evidence>
<accession>A0A225SY38</accession>
<keyword evidence="5 7" id="KW-0975">Bacterial flagellum</keyword>
<dbReference type="RefSeq" id="WP_088753755.1">
    <property type="nucleotide sequence ID" value="NZ_NJGV01000002.1"/>
</dbReference>
<keyword evidence="1 7" id="KW-1003">Cell membrane</keyword>
<comment type="caution">
    <text evidence="10">The sequence shown here is derived from an EMBL/GenBank/DDBJ whole genome shotgun (WGS) entry which is preliminary data.</text>
</comment>
<dbReference type="PANTHER" id="PTHR38766">
    <property type="entry name" value="FLAGELLAR PROTEIN FLIO"/>
    <property type="match status" value="1"/>
</dbReference>
<proteinExistence type="inferred from homology"/>
<protein>
    <recommendedName>
        <fullName evidence="7">Flagellar protein</fullName>
    </recommendedName>
</protein>
<name>A0A225SY38_9BURK</name>
<sequence>MSAWLLLGGTMVTAAQAWAETAAAASSAAVPVAAPATATAPAAAAPAATAASTSLPSSSGSVFTMLFGLIAVLAVMAGVAWLFKRFGLANSMGGNAVAKVVGGVSVGTRERVMVVEVGEQWIVVGVAPGRVNALATLPRQEGVADRPAATGPAFATWLKHTMDKRNGGTGSGDRAGNDGSTP</sequence>
<keyword evidence="2 7" id="KW-0812">Transmembrane</keyword>
<evidence type="ECO:0000256" key="1">
    <source>
        <dbReference type="ARBA" id="ARBA00022475"/>
    </source>
</evidence>
<evidence type="ECO:0000313" key="10">
    <source>
        <dbReference type="EMBL" id="OWY36201.1"/>
    </source>
</evidence>
<dbReference type="Proteomes" id="UP000214747">
    <property type="component" value="Unassembled WGS sequence"/>
</dbReference>
<keyword evidence="3 7" id="KW-1133">Transmembrane helix</keyword>
<keyword evidence="10" id="KW-0966">Cell projection</keyword>
<dbReference type="GO" id="GO:0044781">
    <property type="term" value="P:bacterial-type flagellum organization"/>
    <property type="evidence" value="ECO:0007669"/>
    <property type="project" value="UniProtKB-UniRule"/>
</dbReference>
<feature type="transmembrane region" description="Helical" evidence="7">
    <location>
        <begin position="62"/>
        <end position="83"/>
    </location>
</feature>
<gene>
    <name evidence="10" type="primary">fliO</name>
    <name evidence="10" type="ORF">CEJ45_03055</name>
</gene>
<reference evidence="10 11" key="1">
    <citation type="journal article" date="2010" name="Int. J. Syst. Evol. Microbiol.">
        <title>Reclassification of Herbaspirillum putei as a later heterotypic synonym of Herbaspirillum huttiense, with the description of H. huttiense subsp. huttiense subsp. nov. and H. huttiense subsp. putei subsp. nov., comb. nov., and description of Herbaspirillum aquaticum sp. nov.</title>
        <authorList>
            <person name="Dobritsa A.P."/>
            <person name="Reddy M.C."/>
            <person name="Samadpour M."/>
        </authorList>
    </citation>
    <scope>NUCLEOTIDE SEQUENCE [LARGE SCALE GENOMIC DNA]</scope>
    <source>
        <strain evidence="10 11">IEH 4430</strain>
    </source>
</reference>
<keyword evidence="4 7" id="KW-0472">Membrane</keyword>
<dbReference type="PANTHER" id="PTHR38766:SF1">
    <property type="entry name" value="FLAGELLAR PROTEIN FLIO"/>
    <property type="match status" value="1"/>
</dbReference>
<evidence type="ECO:0000256" key="5">
    <source>
        <dbReference type="ARBA" id="ARBA00023143"/>
    </source>
</evidence>
<evidence type="ECO:0000256" key="9">
    <source>
        <dbReference type="SAM" id="SignalP"/>
    </source>
</evidence>
<dbReference type="EMBL" id="NJGV01000002">
    <property type="protein sequence ID" value="OWY36201.1"/>
    <property type="molecule type" value="Genomic_DNA"/>
</dbReference>
<keyword evidence="10" id="KW-0282">Flagellum</keyword>
<evidence type="ECO:0000256" key="2">
    <source>
        <dbReference type="ARBA" id="ARBA00022692"/>
    </source>
</evidence>
<evidence type="ECO:0000313" key="11">
    <source>
        <dbReference type="Proteomes" id="UP000214747"/>
    </source>
</evidence>
<keyword evidence="10" id="KW-0969">Cilium</keyword>
<evidence type="ECO:0000256" key="7">
    <source>
        <dbReference type="RuleBase" id="RU362064"/>
    </source>
</evidence>
<comment type="similarity">
    <text evidence="6 7">Belongs to the FliO/MopB family.</text>
</comment>
<feature type="signal peptide" evidence="9">
    <location>
        <begin position="1"/>
        <end position="19"/>
    </location>
</feature>